<dbReference type="SUPFAM" id="SSF50156">
    <property type="entry name" value="PDZ domain-like"/>
    <property type="match status" value="1"/>
</dbReference>
<dbReference type="SMART" id="SM00228">
    <property type="entry name" value="PDZ"/>
    <property type="match status" value="1"/>
</dbReference>
<dbReference type="InterPro" id="IPR001478">
    <property type="entry name" value="PDZ"/>
</dbReference>
<dbReference type="STRING" id="525909.Afer_0721"/>
<keyword evidence="2" id="KW-0378">Hydrolase</keyword>
<evidence type="ECO:0000256" key="1">
    <source>
        <dbReference type="ARBA" id="ARBA00022670"/>
    </source>
</evidence>
<dbReference type="InterPro" id="IPR001940">
    <property type="entry name" value="Peptidase_S1C"/>
</dbReference>
<gene>
    <name evidence="4" type="ordered locus">Afer_0721</name>
</gene>
<dbReference type="PROSITE" id="PS50106">
    <property type="entry name" value="PDZ"/>
    <property type="match status" value="1"/>
</dbReference>
<keyword evidence="1" id="KW-0645">Protease</keyword>
<dbReference type="EMBL" id="CP001631">
    <property type="protein sequence ID" value="ACU53671.1"/>
    <property type="molecule type" value="Genomic_DNA"/>
</dbReference>
<dbReference type="RefSeq" id="WP_015798160.1">
    <property type="nucleotide sequence ID" value="NC_013124.1"/>
</dbReference>
<evidence type="ECO:0000259" key="3">
    <source>
        <dbReference type="PROSITE" id="PS50106"/>
    </source>
</evidence>
<organism evidence="4 5">
    <name type="scientific">Acidimicrobium ferrooxidans (strain DSM 10331 / JCM 15462 / NBRC 103882 / ICP)</name>
    <dbReference type="NCBI Taxonomy" id="525909"/>
    <lineage>
        <taxon>Bacteria</taxon>
        <taxon>Bacillati</taxon>
        <taxon>Actinomycetota</taxon>
        <taxon>Acidimicrobiia</taxon>
        <taxon>Acidimicrobiales</taxon>
        <taxon>Acidimicrobiaceae</taxon>
        <taxon>Acidimicrobium</taxon>
    </lineage>
</organism>
<dbReference type="InterPro" id="IPR009003">
    <property type="entry name" value="Peptidase_S1_PA"/>
</dbReference>
<reference evidence="4 5" key="1">
    <citation type="journal article" date="2009" name="Stand. Genomic Sci.">
        <title>Complete genome sequence of Acidimicrobium ferrooxidans type strain (ICP).</title>
        <authorList>
            <person name="Clum A."/>
            <person name="Nolan M."/>
            <person name="Lang E."/>
            <person name="Glavina Del Rio T."/>
            <person name="Tice H."/>
            <person name="Copeland A."/>
            <person name="Cheng J.F."/>
            <person name="Lucas S."/>
            <person name="Chen F."/>
            <person name="Bruce D."/>
            <person name="Goodwin L."/>
            <person name="Pitluck S."/>
            <person name="Ivanova N."/>
            <person name="Mavrommatis K."/>
            <person name="Mikhailova N."/>
            <person name="Pati A."/>
            <person name="Chen A."/>
            <person name="Palaniappan K."/>
            <person name="Goker M."/>
            <person name="Spring S."/>
            <person name="Land M."/>
            <person name="Hauser L."/>
            <person name="Chang Y.J."/>
            <person name="Jeffries C.C."/>
            <person name="Chain P."/>
            <person name="Bristow J."/>
            <person name="Eisen J.A."/>
            <person name="Markowitz V."/>
            <person name="Hugenholtz P."/>
            <person name="Kyrpides N.C."/>
            <person name="Klenk H.P."/>
            <person name="Lapidus A."/>
        </authorList>
    </citation>
    <scope>NUCLEOTIDE SEQUENCE [LARGE SCALE GENOMIC DNA]</scope>
    <source>
        <strain evidence="5">DSM 10331 / JCM 15462 / NBRC 103882 / ICP</strain>
    </source>
</reference>
<dbReference type="Proteomes" id="UP000000771">
    <property type="component" value="Chromosome"/>
</dbReference>
<dbReference type="PRINTS" id="PR00834">
    <property type="entry name" value="PROTEASES2C"/>
</dbReference>
<dbReference type="PANTHER" id="PTHR43343:SF3">
    <property type="entry name" value="PROTEASE DO-LIKE 8, CHLOROPLASTIC"/>
    <property type="match status" value="1"/>
</dbReference>
<dbReference type="eggNOG" id="COG0265">
    <property type="taxonomic scope" value="Bacteria"/>
</dbReference>
<dbReference type="PANTHER" id="PTHR43343">
    <property type="entry name" value="PEPTIDASE S12"/>
    <property type="match status" value="1"/>
</dbReference>
<accession>C7LY63</accession>
<sequence>MAQRSLSRRATALGVVVVVAVVAGGAGAVVATRLFPPTVHLDTPVSQLKPGPALAGGVSIPAIVSSVLPEVVSIDATGDLIGVTNGGPFGLGGGQTGAEFKSAGTGMIVSTSGLVLTNNHVIAGATSVAVTLDGTHTALPATIVGTIPSHDLALLRIDHPPAHLHTVTFGDSAALVPGDAVIAIGNALGLQAGSPTVTSGIVSALGRVVTASIPTTGQTETLDDMIQTDAAINPGNSGGPLVDSAGDVVGMNTAAAGTTSDGTQAENIGFAIPSSELIAELPVLEHGGTSGAPGAFLGVEVEDDSSALAAQFGLPVSQGAVVVSVLPGTAAAQAGLSAGDVIVAFDGHKVTSAAALGAIEETLHPGDQVSLSYWTSSSERTVTVTLGTRPAS</sequence>
<keyword evidence="5" id="KW-1185">Reference proteome</keyword>
<dbReference type="Gene3D" id="2.30.42.10">
    <property type="match status" value="1"/>
</dbReference>
<evidence type="ECO:0000313" key="5">
    <source>
        <dbReference type="Proteomes" id="UP000000771"/>
    </source>
</evidence>
<dbReference type="GO" id="GO:0004252">
    <property type="term" value="F:serine-type endopeptidase activity"/>
    <property type="evidence" value="ECO:0007669"/>
    <property type="project" value="InterPro"/>
</dbReference>
<evidence type="ECO:0000256" key="2">
    <source>
        <dbReference type="ARBA" id="ARBA00022801"/>
    </source>
</evidence>
<dbReference type="Pfam" id="PF13180">
    <property type="entry name" value="PDZ_2"/>
    <property type="match status" value="1"/>
</dbReference>
<dbReference type="Pfam" id="PF13365">
    <property type="entry name" value="Trypsin_2"/>
    <property type="match status" value="1"/>
</dbReference>
<protein>
    <submittedName>
        <fullName evidence="4">Peptidase S1 and S6 chymotrypsin/Hap</fullName>
    </submittedName>
</protein>
<proteinExistence type="predicted"/>
<dbReference type="OrthoDB" id="73775at2"/>
<dbReference type="KEGG" id="afo:Afer_0721"/>
<dbReference type="Gene3D" id="2.40.10.120">
    <property type="match status" value="1"/>
</dbReference>
<evidence type="ECO:0000313" key="4">
    <source>
        <dbReference type="EMBL" id="ACU53671.1"/>
    </source>
</evidence>
<feature type="domain" description="PDZ" evidence="3">
    <location>
        <begin position="298"/>
        <end position="362"/>
    </location>
</feature>
<dbReference type="AlphaFoldDB" id="C7LY63"/>
<dbReference type="InterPro" id="IPR036034">
    <property type="entry name" value="PDZ_sf"/>
</dbReference>
<dbReference type="SUPFAM" id="SSF50494">
    <property type="entry name" value="Trypsin-like serine proteases"/>
    <property type="match status" value="1"/>
</dbReference>
<dbReference type="InterPro" id="IPR051201">
    <property type="entry name" value="Chloro_Bact_Ser_Proteases"/>
</dbReference>
<dbReference type="GO" id="GO:0006508">
    <property type="term" value="P:proteolysis"/>
    <property type="evidence" value="ECO:0007669"/>
    <property type="project" value="UniProtKB-KW"/>
</dbReference>
<name>C7LY63_ACIFD</name>
<dbReference type="HOGENOM" id="CLU_020120_3_0_11"/>